<name>A0ABQ3CUS8_9ACTN</name>
<evidence type="ECO:0000256" key="1">
    <source>
        <dbReference type="ARBA" id="ARBA00022450"/>
    </source>
</evidence>
<evidence type="ECO:0000256" key="2">
    <source>
        <dbReference type="ARBA" id="ARBA00022553"/>
    </source>
</evidence>
<dbReference type="Proteomes" id="UP000653644">
    <property type="component" value="Unassembled WGS sequence"/>
</dbReference>
<reference evidence="6" key="1">
    <citation type="journal article" date="2019" name="Int. J. Syst. Evol. Microbiol.">
        <title>The Global Catalogue of Microorganisms (GCM) 10K type strain sequencing project: providing services to taxonomists for standard genome sequencing and annotation.</title>
        <authorList>
            <consortium name="The Broad Institute Genomics Platform"/>
            <consortium name="The Broad Institute Genome Sequencing Center for Infectious Disease"/>
            <person name="Wu L."/>
            <person name="Ma J."/>
        </authorList>
    </citation>
    <scope>NUCLEOTIDE SEQUENCE [LARGE SCALE GENOMIC DNA]</scope>
    <source>
        <strain evidence="6">JCM 4733</strain>
    </source>
</reference>
<gene>
    <name evidence="5" type="ORF">GCM10010345_43230</name>
</gene>
<accession>A0ABQ3CUS8</accession>
<proteinExistence type="predicted"/>
<evidence type="ECO:0000313" key="5">
    <source>
        <dbReference type="EMBL" id="GHA34036.1"/>
    </source>
</evidence>
<dbReference type="InterPro" id="IPR009081">
    <property type="entry name" value="PP-bd_ACP"/>
</dbReference>
<feature type="domain" description="Carrier" evidence="4">
    <location>
        <begin position="2"/>
        <end position="77"/>
    </location>
</feature>
<keyword evidence="6" id="KW-1185">Reference proteome</keyword>
<dbReference type="PANTHER" id="PTHR45527:SF10">
    <property type="entry name" value="PYOCHELIN SYNTHASE PCHF"/>
    <property type="match status" value="1"/>
</dbReference>
<protein>
    <recommendedName>
        <fullName evidence="4">Carrier domain-containing protein</fullName>
    </recommendedName>
</protein>
<keyword evidence="1" id="KW-0596">Phosphopantetheine</keyword>
<keyword evidence="3" id="KW-0436">Ligase</keyword>
<dbReference type="InterPro" id="IPR036736">
    <property type="entry name" value="ACP-like_sf"/>
</dbReference>
<evidence type="ECO:0000256" key="3">
    <source>
        <dbReference type="ARBA" id="ARBA00022598"/>
    </source>
</evidence>
<dbReference type="PROSITE" id="PS50075">
    <property type="entry name" value="CARRIER"/>
    <property type="match status" value="1"/>
</dbReference>
<dbReference type="PANTHER" id="PTHR45527">
    <property type="entry name" value="NONRIBOSOMAL PEPTIDE SYNTHETASE"/>
    <property type="match status" value="1"/>
</dbReference>
<dbReference type="Pfam" id="PF00550">
    <property type="entry name" value="PP-binding"/>
    <property type="match status" value="1"/>
</dbReference>
<dbReference type="Gene3D" id="1.10.1200.10">
    <property type="entry name" value="ACP-like"/>
    <property type="match status" value="1"/>
</dbReference>
<keyword evidence="2" id="KW-0597">Phosphoprotein</keyword>
<comment type="caution">
    <text evidence="5">The sequence shown here is derived from an EMBL/GenBank/DDBJ whole genome shotgun (WGS) entry which is preliminary data.</text>
</comment>
<sequence>MVVNGPTLAEFTALCAEIFGVPELSGDTDFFEAGGDSITAARLVVEVEERWGVQVDMSDVFTTPTVNMLHAGIREAARAV</sequence>
<dbReference type="RefSeq" id="WP_189817467.1">
    <property type="nucleotide sequence ID" value="NZ_BMVN01000014.1"/>
</dbReference>
<dbReference type="SUPFAM" id="SSF47336">
    <property type="entry name" value="ACP-like"/>
    <property type="match status" value="1"/>
</dbReference>
<evidence type="ECO:0000259" key="4">
    <source>
        <dbReference type="PROSITE" id="PS50075"/>
    </source>
</evidence>
<evidence type="ECO:0000313" key="6">
    <source>
        <dbReference type="Proteomes" id="UP000653644"/>
    </source>
</evidence>
<dbReference type="EMBL" id="BMVN01000014">
    <property type="protein sequence ID" value="GHA34036.1"/>
    <property type="molecule type" value="Genomic_DNA"/>
</dbReference>
<dbReference type="GeneID" id="96277081"/>
<organism evidence="5 6">
    <name type="scientific">Streptomyces canarius</name>
    <dbReference type="NCBI Taxonomy" id="285453"/>
    <lineage>
        <taxon>Bacteria</taxon>
        <taxon>Bacillati</taxon>
        <taxon>Actinomycetota</taxon>
        <taxon>Actinomycetes</taxon>
        <taxon>Kitasatosporales</taxon>
        <taxon>Streptomycetaceae</taxon>
        <taxon>Streptomyces</taxon>
    </lineage>
</organism>
<dbReference type="InterPro" id="IPR006162">
    <property type="entry name" value="Ppantetheine_attach_site"/>
</dbReference>
<dbReference type="PROSITE" id="PS00012">
    <property type="entry name" value="PHOSPHOPANTETHEINE"/>
    <property type="match status" value="1"/>
</dbReference>